<dbReference type="EMBL" id="KZ819352">
    <property type="protein sequence ID" value="PWN45989.1"/>
    <property type="molecule type" value="Genomic_DNA"/>
</dbReference>
<protein>
    <submittedName>
        <fullName evidence="1">Uncharacterized protein</fullName>
    </submittedName>
</protein>
<dbReference type="Proteomes" id="UP000245783">
    <property type="component" value="Unassembled WGS sequence"/>
</dbReference>
<evidence type="ECO:0000313" key="1">
    <source>
        <dbReference type="EMBL" id="PWN45989.1"/>
    </source>
</evidence>
<keyword evidence="2" id="KW-1185">Reference proteome</keyword>
<accession>A0A316W7Z3</accession>
<proteinExistence type="predicted"/>
<dbReference type="GeneID" id="37039517"/>
<sequence length="101" mass="10980">MRLLSVVAVRTGLASAHRTHVFHSGASPLLTAGRCTPLRLGSFGRRAIRDAALRAAAVCDRSALEKKLLLQFQISEPGFARFLHSQSAVREQPSFCSDGYI</sequence>
<dbReference type="RefSeq" id="XP_025373149.1">
    <property type="nucleotide sequence ID" value="XM_025517647.1"/>
</dbReference>
<gene>
    <name evidence="1" type="ORF">IE81DRAFT_79404</name>
</gene>
<name>A0A316W7Z3_9BASI</name>
<organism evidence="1 2">
    <name type="scientific">Ceraceosorus guamensis</name>
    <dbReference type="NCBI Taxonomy" id="1522189"/>
    <lineage>
        <taxon>Eukaryota</taxon>
        <taxon>Fungi</taxon>
        <taxon>Dikarya</taxon>
        <taxon>Basidiomycota</taxon>
        <taxon>Ustilaginomycotina</taxon>
        <taxon>Exobasidiomycetes</taxon>
        <taxon>Ceraceosorales</taxon>
        <taxon>Ceraceosoraceae</taxon>
        <taxon>Ceraceosorus</taxon>
    </lineage>
</organism>
<dbReference type="AlphaFoldDB" id="A0A316W7Z3"/>
<dbReference type="InParanoid" id="A0A316W7Z3"/>
<evidence type="ECO:0000313" key="2">
    <source>
        <dbReference type="Proteomes" id="UP000245783"/>
    </source>
</evidence>
<reference evidence="1 2" key="1">
    <citation type="journal article" date="2018" name="Mol. Biol. Evol.">
        <title>Broad Genomic Sampling Reveals a Smut Pathogenic Ancestry of the Fungal Clade Ustilaginomycotina.</title>
        <authorList>
            <person name="Kijpornyongpan T."/>
            <person name="Mondo S.J."/>
            <person name="Barry K."/>
            <person name="Sandor L."/>
            <person name="Lee J."/>
            <person name="Lipzen A."/>
            <person name="Pangilinan J."/>
            <person name="LaButti K."/>
            <person name="Hainaut M."/>
            <person name="Henrissat B."/>
            <person name="Grigoriev I.V."/>
            <person name="Spatafora J.W."/>
            <person name="Aime M.C."/>
        </authorList>
    </citation>
    <scope>NUCLEOTIDE SEQUENCE [LARGE SCALE GENOMIC DNA]</scope>
    <source>
        <strain evidence="1 2">MCA 4658</strain>
    </source>
</reference>